<name>F7EEN0_ORNAN</name>
<evidence type="ECO:0000256" key="9">
    <source>
        <dbReference type="ARBA" id="ARBA00040502"/>
    </source>
</evidence>
<dbReference type="PANTHER" id="PTHR46516">
    <property type="entry name" value="TRNA-SPECIFIC ADENOSINE DEAMINASE 1"/>
    <property type="match status" value="1"/>
</dbReference>
<comment type="cofactor">
    <cofactor evidence="5">
        <name>1D-myo-inositol hexakisphosphate</name>
        <dbReference type="ChEBI" id="CHEBI:58130"/>
    </cofactor>
</comment>
<dbReference type="RefSeq" id="XP_039769521.1">
    <property type="nucleotide sequence ID" value="XM_039913587.1"/>
</dbReference>
<evidence type="ECO:0000256" key="12">
    <source>
        <dbReference type="SAM" id="MobiDB-lite"/>
    </source>
</evidence>
<keyword evidence="4" id="KW-0862">Zinc</keyword>
<dbReference type="GO" id="GO:0046872">
    <property type="term" value="F:metal ion binding"/>
    <property type="evidence" value="ECO:0007669"/>
    <property type="project" value="UniProtKB-KW"/>
</dbReference>
<dbReference type="FunCoup" id="F7EEN0">
    <property type="interactions" value="1970"/>
</dbReference>
<evidence type="ECO:0000256" key="6">
    <source>
        <dbReference type="ARBA" id="ARBA00037784"/>
    </source>
</evidence>
<dbReference type="CTD" id="23536"/>
<dbReference type="Pfam" id="PF02137">
    <property type="entry name" value="A_deamin"/>
    <property type="match status" value="1"/>
</dbReference>
<dbReference type="GO" id="GO:0003723">
    <property type="term" value="F:RNA binding"/>
    <property type="evidence" value="ECO:0007669"/>
    <property type="project" value="Ensembl"/>
</dbReference>
<keyword evidence="15" id="KW-1185">Reference proteome</keyword>
<dbReference type="Ensembl" id="ENSOANT00000012995.3">
    <property type="protein sequence ID" value="ENSOANP00000012993.3"/>
    <property type="gene ID" value="ENSOANG00000008178.3"/>
</dbReference>
<accession>F7EEN0</accession>
<keyword evidence="1" id="KW-0819">tRNA processing</keyword>
<evidence type="ECO:0000256" key="8">
    <source>
        <dbReference type="ARBA" id="ARBA00038940"/>
    </source>
</evidence>
<evidence type="ECO:0000256" key="7">
    <source>
        <dbReference type="ARBA" id="ARBA00038326"/>
    </source>
</evidence>
<dbReference type="GO" id="GO:0008251">
    <property type="term" value="F:tRNA-specific adenosine deaminase activity"/>
    <property type="evidence" value="ECO:0000318"/>
    <property type="project" value="GO_Central"/>
</dbReference>
<dbReference type="GeneID" id="100077425"/>
<evidence type="ECO:0000313" key="14">
    <source>
        <dbReference type="Ensembl" id="ENSOANP00000012993.3"/>
    </source>
</evidence>
<evidence type="ECO:0000256" key="11">
    <source>
        <dbReference type="ARBA" id="ARBA00047635"/>
    </source>
</evidence>
<organism evidence="14 15">
    <name type="scientific">Ornithorhynchus anatinus</name>
    <name type="common">Duckbill platypus</name>
    <dbReference type="NCBI Taxonomy" id="9258"/>
    <lineage>
        <taxon>Eukaryota</taxon>
        <taxon>Metazoa</taxon>
        <taxon>Chordata</taxon>
        <taxon>Craniata</taxon>
        <taxon>Vertebrata</taxon>
        <taxon>Euteleostomi</taxon>
        <taxon>Mammalia</taxon>
        <taxon>Monotremata</taxon>
        <taxon>Ornithorhynchidae</taxon>
        <taxon>Ornithorhynchus</taxon>
    </lineage>
</organism>
<sequence length="502" mass="54881">MWTADEIAHLCYAHYSSKLPKQGKPQPKREWTLLAAVIKVNSAAESACCPRDEPFPAIKEVVAMGTGTKCIGQSKMRKDGDILNDSHAEVIAKRSFQRYLLHQLEAATLQQDSIFIPGTEVGKWKLKPDLSFVFFSSHTPCGDASIIPMLDVEDQPCPLVTGEEAINRSAEMSRGPETLGNKRKQEDSPNRSVTKRSRTEPSDSPNGSTRQRETEKQESFHGPPGSGRFATAVNGPSGEEAISAKAAPPGTKVVDVHRTGAKCVPGEAGDPRSPGVGYHRVGLLRVKPGRGDRTCSMSCSDKLARWNVLGCQGALLMHLLQDPVYLAAVVIGKCPYSPEAVRRAVIDRCRHVSPLPDGFRVQEPQILQSDLLFEHSRSAVRAKGTDGTGKLIPCGAAISWSAVLEQPLDVTSNGFRQGATKKAIGSLQARSKICKAELFGAFQKLVGSISEDKQPASLRAKKLETYWDYKEAASGYQETWKALQRQAFGCWIKNPPEYQQFK</sequence>
<dbReference type="SMART" id="SM00552">
    <property type="entry name" value="ADEAMc"/>
    <property type="match status" value="1"/>
</dbReference>
<comment type="catalytic activity">
    <reaction evidence="11">
        <text>adenosine(37) in tRNA(Ala) + H2O + H(+) = inosine(37) in tRNA(Ala) + NH4(+)</text>
        <dbReference type="Rhea" id="RHEA:50968"/>
        <dbReference type="Rhea" id="RHEA-COMP:12855"/>
        <dbReference type="Rhea" id="RHEA-COMP:12856"/>
        <dbReference type="ChEBI" id="CHEBI:15377"/>
        <dbReference type="ChEBI" id="CHEBI:15378"/>
        <dbReference type="ChEBI" id="CHEBI:28938"/>
        <dbReference type="ChEBI" id="CHEBI:74411"/>
        <dbReference type="ChEBI" id="CHEBI:82852"/>
        <dbReference type="EC" id="3.5.4.34"/>
    </reaction>
</comment>
<dbReference type="AlphaFoldDB" id="F7EEN0"/>
<evidence type="ECO:0000256" key="4">
    <source>
        <dbReference type="ARBA" id="ARBA00022833"/>
    </source>
</evidence>
<feature type="region of interest" description="Disordered" evidence="12">
    <location>
        <begin position="163"/>
        <end position="251"/>
    </location>
</feature>
<dbReference type="InterPro" id="IPR002466">
    <property type="entry name" value="A_deamin"/>
</dbReference>
<evidence type="ECO:0000256" key="5">
    <source>
        <dbReference type="ARBA" id="ARBA00037026"/>
    </source>
</evidence>
<dbReference type="STRING" id="9258.ENSOANP00000012993"/>
<keyword evidence="3" id="KW-0378">Hydrolase</keyword>
<evidence type="ECO:0000256" key="1">
    <source>
        <dbReference type="ARBA" id="ARBA00022694"/>
    </source>
</evidence>
<dbReference type="OrthoDB" id="10268011at2759"/>
<dbReference type="OMA" id="HPKKITY"/>
<proteinExistence type="inferred from homology"/>
<comment type="function">
    <text evidence="6">Specifically deaminates adenosine-37 to inosine in tRNA-Ala.</text>
</comment>
<comment type="similarity">
    <text evidence="7">Belongs to the ADAT1 family.</text>
</comment>
<gene>
    <name evidence="14" type="primary">ADAT1</name>
</gene>
<evidence type="ECO:0000313" key="15">
    <source>
        <dbReference type="Proteomes" id="UP000002279"/>
    </source>
</evidence>
<evidence type="ECO:0000256" key="10">
    <source>
        <dbReference type="ARBA" id="ARBA00041760"/>
    </source>
</evidence>
<reference evidence="14" key="2">
    <citation type="submission" date="2025-08" db="UniProtKB">
        <authorList>
            <consortium name="Ensembl"/>
        </authorList>
    </citation>
    <scope>IDENTIFICATION</scope>
    <source>
        <strain evidence="14">Glennie</strain>
    </source>
</reference>
<reference evidence="14 15" key="1">
    <citation type="journal article" date="2008" name="Nature">
        <title>Genome analysis of the platypus reveals unique signatures of evolution.</title>
        <authorList>
            <person name="Warren W.C."/>
            <person name="Hillier L.W."/>
            <person name="Marshall Graves J.A."/>
            <person name="Birney E."/>
            <person name="Ponting C.P."/>
            <person name="Grutzner F."/>
            <person name="Belov K."/>
            <person name="Miller W."/>
            <person name="Clarke L."/>
            <person name="Chinwalla A.T."/>
            <person name="Yang S.P."/>
            <person name="Heger A."/>
            <person name="Locke D.P."/>
            <person name="Miethke P."/>
            <person name="Waters P.D."/>
            <person name="Veyrunes F."/>
            <person name="Fulton L."/>
            <person name="Fulton B."/>
            <person name="Graves T."/>
            <person name="Wallis J."/>
            <person name="Puente X.S."/>
            <person name="Lopez-Otin C."/>
            <person name="Ordonez G.R."/>
            <person name="Eichler E.E."/>
            <person name="Chen L."/>
            <person name="Cheng Z."/>
            <person name="Deakin J.E."/>
            <person name="Alsop A."/>
            <person name="Thompson K."/>
            <person name="Kirby P."/>
            <person name="Papenfuss A.T."/>
            <person name="Wakefield M.J."/>
            <person name="Olender T."/>
            <person name="Lancet D."/>
            <person name="Huttley G.A."/>
            <person name="Smit A.F."/>
            <person name="Pask A."/>
            <person name="Temple-Smith P."/>
            <person name="Batzer M.A."/>
            <person name="Walker J.A."/>
            <person name="Konkel M.K."/>
            <person name="Harris R.S."/>
            <person name="Whittington C.M."/>
            <person name="Wong E.S."/>
            <person name="Gemmell N.J."/>
            <person name="Buschiazzo E."/>
            <person name="Vargas Jentzsch I.M."/>
            <person name="Merkel A."/>
            <person name="Schmitz J."/>
            <person name="Zemann A."/>
            <person name="Churakov G."/>
            <person name="Kriegs J.O."/>
            <person name="Brosius J."/>
            <person name="Murchison E.P."/>
            <person name="Sachidanandam R."/>
            <person name="Smith C."/>
            <person name="Hannon G.J."/>
            <person name="Tsend-Ayush E."/>
            <person name="McMillan D."/>
            <person name="Attenborough R."/>
            <person name="Rens W."/>
            <person name="Ferguson-Smith M."/>
            <person name="Lefevre C.M."/>
            <person name="Sharp J.A."/>
            <person name="Nicholas K.R."/>
            <person name="Ray D.A."/>
            <person name="Kube M."/>
            <person name="Reinhardt R."/>
            <person name="Pringle T.H."/>
            <person name="Taylor J."/>
            <person name="Jones R.C."/>
            <person name="Nixon B."/>
            <person name="Dacheux J.L."/>
            <person name="Niwa H."/>
            <person name="Sekita Y."/>
            <person name="Huang X."/>
            <person name="Stark A."/>
            <person name="Kheradpour P."/>
            <person name="Kellis M."/>
            <person name="Flicek P."/>
            <person name="Chen Y."/>
            <person name="Webber C."/>
            <person name="Hardison R."/>
            <person name="Nelson J."/>
            <person name="Hallsworth-Pepin K."/>
            <person name="Delehaunty K."/>
            <person name="Markovic C."/>
            <person name="Minx P."/>
            <person name="Feng Y."/>
            <person name="Kremitzki C."/>
            <person name="Mitreva M."/>
            <person name="Glasscock J."/>
            <person name="Wylie T."/>
            <person name="Wohldmann P."/>
            <person name="Thiru P."/>
            <person name="Nhan M.N."/>
            <person name="Pohl C.S."/>
            <person name="Smith S.M."/>
            <person name="Hou S."/>
            <person name="Nefedov M."/>
            <person name="de Jong P.J."/>
            <person name="Renfree M.B."/>
            <person name="Mardis E.R."/>
            <person name="Wilson R.K."/>
        </authorList>
    </citation>
    <scope>NUCLEOTIDE SEQUENCE [LARGE SCALE GENOMIC DNA]</scope>
    <source>
        <strain evidence="14 15">Glennie</strain>
    </source>
</reference>
<evidence type="ECO:0000256" key="3">
    <source>
        <dbReference type="ARBA" id="ARBA00022801"/>
    </source>
</evidence>
<feature type="domain" description="A to I editase" evidence="13">
    <location>
        <begin position="63"/>
        <end position="501"/>
    </location>
</feature>
<protein>
    <recommendedName>
        <fullName evidence="9">tRNA-specific adenosine deaminase 1</fullName>
        <ecNumber evidence="8">3.5.4.34</ecNumber>
    </recommendedName>
    <alternativeName>
        <fullName evidence="10">tRNA-specific adenosine-37 deaminase</fullName>
    </alternativeName>
</protein>
<dbReference type="GO" id="GO:0008033">
    <property type="term" value="P:tRNA processing"/>
    <property type="evidence" value="ECO:0000318"/>
    <property type="project" value="GO_Central"/>
</dbReference>
<keyword evidence="2" id="KW-0479">Metal-binding</keyword>
<dbReference type="GeneTree" id="ENSGT00940000157942"/>
<dbReference type="Proteomes" id="UP000002279">
    <property type="component" value="Chromosome 11"/>
</dbReference>
<dbReference type="HOGENOM" id="CLU_005382_5_2_1"/>
<dbReference type="PROSITE" id="PS50141">
    <property type="entry name" value="A_DEAMIN_EDITASE"/>
    <property type="match status" value="1"/>
</dbReference>
<dbReference type="eggNOG" id="KOG2777">
    <property type="taxonomic scope" value="Eukaryota"/>
</dbReference>
<evidence type="ECO:0000256" key="2">
    <source>
        <dbReference type="ARBA" id="ARBA00022723"/>
    </source>
</evidence>
<feature type="compositionally biased region" description="Basic and acidic residues" evidence="12">
    <location>
        <begin position="210"/>
        <end position="219"/>
    </location>
</feature>
<reference evidence="14" key="3">
    <citation type="submission" date="2025-09" db="UniProtKB">
        <authorList>
            <consortium name="Ensembl"/>
        </authorList>
    </citation>
    <scope>IDENTIFICATION</scope>
    <source>
        <strain evidence="14">Glennie</strain>
    </source>
</reference>
<dbReference type="Bgee" id="ENSOANG00000008178">
    <property type="expression patterns" value="Expressed in heart and 8 other cell types or tissues"/>
</dbReference>
<dbReference type="InParanoid" id="F7EEN0"/>
<dbReference type="PANTHER" id="PTHR46516:SF1">
    <property type="entry name" value="TRNA-SPECIFIC ADENOSINE DEAMINASE 1"/>
    <property type="match status" value="1"/>
</dbReference>
<dbReference type="GO" id="GO:0043829">
    <property type="term" value="F:tRNA-specific adenosine-37 deaminase activity"/>
    <property type="evidence" value="ECO:0007669"/>
    <property type="project" value="UniProtKB-EC"/>
</dbReference>
<evidence type="ECO:0000259" key="13">
    <source>
        <dbReference type="PROSITE" id="PS50141"/>
    </source>
</evidence>
<dbReference type="EC" id="3.5.4.34" evidence="8"/>